<dbReference type="UniPathway" id="UPA00653"/>
<dbReference type="InterPro" id="IPR045854">
    <property type="entry name" value="NO2/SO3_Rdtase_4Fe4S_sf"/>
</dbReference>
<feature type="binding site" evidence="16">
    <location>
        <position position="639"/>
    </location>
    <ligand>
        <name>[4Fe-4S] cluster</name>
        <dbReference type="ChEBI" id="CHEBI:49883"/>
    </ligand>
</feature>
<dbReference type="Pfam" id="PF01077">
    <property type="entry name" value="NIR_SIR"/>
    <property type="match status" value="1"/>
</dbReference>
<evidence type="ECO:0000256" key="11">
    <source>
        <dbReference type="ARBA" id="ARBA00023004"/>
    </source>
</evidence>
<accession>A0A3D8MDA7</accession>
<name>A0A3D8MDA7_9ALTE</name>
<dbReference type="GO" id="GO:0051537">
    <property type="term" value="F:2 iron, 2 sulfur cluster binding"/>
    <property type="evidence" value="ECO:0007669"/>
    <property type="project" value="UniProtKB-KW"/>
</dbReference>
<dbReference type="PANTHER" id="PTHR43809">
    <property type="entry name" value="NITRITE REDUCTASE (NADH) LARGE SUBUNIT"/>
    <property type="match status" value="1"/>
</dbReference>
<dbReference type="OrthoDB" id="9768666at2"/>
<keyword evidence="8 16" id="KW-0479">Metal-binding</keyword>
<evidence type="ECO:0000256" key="12">
    <source>
        <dbReference type="ARBA" id="ARBA00023014"/>
    </source>
</evidence>
<evidence type="ECO:0000256" key="16">
    <source>
        <dbReference type="PIRSR" id="PIRSR037149-1"/>
    </source>
</evidence>
<dbReference type="GO" id="GO:0050661">
    <property type="term" value="F:NADP binding"/>
    <property type="evidence" value="ECO:0007669"/>
    <property type="project" value="UniProtKB-UniRule"/>
</dbReference>
<dbReference type="PIRSF" id="PIRSF037149">
    <property type="entry name" value="NirB"/>
    <property type="match status" value="1"/>
</dbReference>
<evidence type="ECO:0000256" key="10">
    <source>
        <dbReference type="ARBA" id="ARBA00023002"/>
    </source>
</evidence>
<dbReference type="CDD" id="cd19944">
    <property type="entry name" value="NirB_Fer2_BFD-like_2"/>
    <property type="match status" value="1"/>
</dbReference>
<dbReference type="InterPro" id="IPR052034">
    <property type="entry name" value="NasD-like"/>
</dbReference>
<dbReference type="GO" id="GO:0042128">
    <property type="term" value="P:nitrate assimilation"/>
    <property type="evidence" value="ECO:0007669"/>
    <property type="project" value="UniProtKB-UniRule"/>
</dbReference>
<dbReference type="InterPro" id="IPR006066">
    <property type="entry name" value="NO2/SO3_Rdtase_FeS/sirohaem_BS"/>
</dbReference>
<gene>
    <name evidence="18" type="ORF">DXV75_03365</name>
</gene>
<comment type="cofactor">
    <cofactor evidence="1 15">
        <name>FAD</name>
        <dbReference type="ChEBI" id="CHEBI:57692"/>
    </cofactor>
</comment>
<dbReference type="NCBIfam" id="TIGR02374">
    <property type="entry name" value="nitri_red_nirB"/>
    <property type="match status" value="1"/>
</dbReference>
<comment type="caution">
    <text evidence="18">The sequence shown here is derived from an EMBL/GenBank/DDBJ whole genome shotgun (WGS) entry which is preliminary data.</text>
</comment>
<dbReference type="PRINTS" id="PR00411">
    <property type="entry name" value="PNDRDTASEI"/>
</dbReference>
<feature type="binding site" evidence="16">
    <location>
        <position position="683"/>
    </location>
    <ligand>
        <name>[4Fe-4S] cluster</name>
        <dbReference type="ChEBI" id="CHEBI:49883"/>
    </ligand>
</feature>
<dbReference type="FunFam" id="3.30.413.10:FF:000007">
    <property type="entry name" value="Nitrite reductase [NAD(P)H] large subunit"/>
    <property type="match status" value="1"/>
</dbReference>
<dbReference type="RefSeq" id="WP_115592178.1">
    <property type="nucleotide sequence ID" value="NZ_QRHA01000002.1"/>
</dbReference>
<evidence type="ECO:0000256" key="8">
    <source>
        <dbReference type="ARBA" id="ARBA00022723"/>
    </source>
</evidence>
<dbReference type="PROSITE" id="PS00365">
    <property type="entry name" value="NIR_SIR"/>
    <property type="match status" value="1"/>
</dbReference>
<dbReference type="Proteomes" id="UP000256561">
    <property type="component" value="Unassembled WGS sequence"/>
</dbReference>
<dbReference type="InterPro" id="IPR012744">
    <property type="entry name" value="Nitri_red_NirB"/>
</dbReference>
<dbReference type="GO" id="GO:0046872">
    <property type="term" value="F:metal ion binding"/>
    <property type="evidence" value="ECO:0007669"/>
    <property type="project" value="UniProtKB-KW"/>
</dbReference>
<feature type="binding site" evidence="16">
    <location>
        <position position="645"/>
    </location>
    <ligand>
        <name>[4Fe-4S] cluster</name>
        <dbReference type="ChEBI" id="CHEBI:49883"/>
    </ligand>
</feature>
<evidence type="ECO:0000256" key="5">
    <source>
        <dbReference type="ARBA" id="ARBA00022617"/>
    </source>
</evidence>
<comment type="pathway">
    <text evidence="2">Nitrogen metabolism; nitrate reduction (assimilation).</text>
</comment>
<evidence type="ECO:0000256" key="2">
    <source>
        <dbReference type="ARBA" id="ARBA00005096"/>
    </source>
</evidence>
<evidence type="ECO:0000256" key="7">
    <source>
        <dbReference type="ARBA" id="ARBA00022714"/>
    </source>
</evidence>
<evidence type="ECO:0000256" key="6">
    <source>
        <dbReference type="ARBA" id="ARBA00022630"/>
    </source>
</evidence>
<dbReference type="Gene3D" id="1.10.10.1100">
    <property type="entry name" value="BFD-like [2Fe-2S]-binding domain"/>
    <property type="match status" value="1"/>
</dbReference>
<dbReference type="Gene3D" id="3.30.390.30">
    <property type="match status" value="1"/>
</dbReference>
<feature type="binding site" evidence="16">
    <location>
        <position position="679"/>
    </location>
    <ligand>
        <name>[4Fe-4S] cluster</name>
        <dbReference type="ChEBI" id="CHEBI:49883"/>
    </ligand>
</feature>
<dbReference type="AlphaFoldDB" id="A0A3D8MDA7"/>
<keyword evidence="5 16" id="KW-0349">Heme</keyword>
<dbReference type="InterPro" id="IPR041575">
    <property type="entry name" value="Rubredoxin_C"/>
</dbReference>
<dbReference type="InterPro" id="IPR023753">
    <property type="entry name" value="FAD/NAD-binding_dom"/>
</dbReference>
<dbReference type="GO" id="GO:0051539">
    <property type="term" value="F:4 iron, 4 sulfur cluster binding"/>
    <property type="evidence" value="ECO:0007669"/>
    <property type="project" value="UniProtKB-KW"/>
</dbReference>
<dbReference type="EMBL" id="QRHA01000002">
    <property type="protein sequence ID" value="RDV28220.1"/>
    <property type="molecule type" value="Genomic_DNA"/>
</dbReference>
<keyword evidence="9 15" id="KW-0274">FAD</keyword>
<evidence type="ECO:0000256" key="14">
    <source>
        <dbReference type="ARBA" id="ARBA00034078"/>
    </source>
</evidence>
<dbReference type="InterPro" id="IPR006067">
    <property type="entry name" value="NO2/SO3_Rdtase_4Fe4S_dom"/>
</dbReference>
<dbReference type="PROSITE" id="PS50132">
    <property type="entry name" value="RGS"/>
    <property type="match status" value="1"/>
</dbReference>
<dbReference type="InterPro" id="IPR005117">
    <property type="entry name" value="NiRdtase/SiRdtase_haem-b_fer"/>
</dbReference>
<sequence length="847" mass="91716">MTGSTSQLRIVVVGNGMVGHHFVEQMVQQSVACDITVLSSEGRLAYDRVHLSSYFTGSSAEDLALTTEQTYQDWGVNFVTNAMVSNIDREGKTVSANGVTYPYDVLVLATGSYPFVPPIPGNDQDHCLVYRTIEDLEAIESSARQSKVGVVVGGGLLGLEAANALKQAGLETHVVEFAPQLMAVQLDPAGGDLLRGKIEDLGVQVHTQKATQSIEAGESCRYRMVFADGTFLETDLILFSAGIRPSDALARQHELAVGERGGIVVDNHCVTSDPSIYAIGECALWENRIFGLVAPGYTMARVAATTISGGDLAFTGADMSTKLKLMGVEVGSIGDAHGRTPGALAFTYHNQAKGIYKKLVVDAAQKKVIGAVLVGDTSDYDTLLQYSLNDIALPEYPESLILPSAGEAPSLGADALPDTATICSCHNVAKIDIVGAIDAGCCSLGDVKSSTKASTGCGGCAALLKNVVDRELEKRGVEVSKALCEHFNHTRQELYHIVKVEGIRSFDELLEGHGEGLGCDICKPVVGSILASVWNDYVLDPKHLPLQDTNDTYLGNMQKDGTYSIVPRIAGGEITPQKLIVLGQVAEKYNLYTKITGGQRIDLFGARVDQLPDIWQELVDAGFETGHAYAKAVRTVKSCVGSTWCRYGVQDSVGKAIDIENRYKGLRAPHKLKFAVSGCTRECAEAQSKDIGVIATENGWNLYVCGNGGMKPRHADLFATDLDSETLIRYIDRILMFYVKTADRLQRTSVWMDNLEGGLEYLKSVVIDDALGLGAELEAQMQHVVDAYQCEWKTTLESEQSRKRFRQFVNTQGTDSNIQFVTEREQIRPATEAEKRSGEARIPVEIV</sequence>
<comment type="cofactor">
    <cofactor evidence="16">
        <name>[4Fe-4S] cluster</name>
        <dbReference type="ChEBI" id="CHEBI:49883"/>
    </cofactor>
    <text evidence="16">Binds 1 [4Fe-4S] cluster per subunit.</text>
</comment>
<keyword evidence="10" id="KW-0560">Oxidoreductase</keyword>
<keyword evidence="4 16" id="KW-0004">4Fe-4S</keyword>
<keyword evidence="11 16" id="KW-0408">Iron</keyword>
<dbReference type="Gene3D" id="3.50.50.60">
    <property type="entry name" value="FAD/NAD(P)-binding domain"/>
    <property type="match status" value="2"/>
</dbReference>
<dbReference type="Pfam" id="PF04324">
    <property type="entry name" value="Fer2_BFD"/>
    <property type="match status" value="1"/>
</dbReference>
<evidence type="ECO:0000256" key="9">
    <source>
        <dbReference type="ARBA" id="ARBA00022827"/>
    </source>
</evidence>
<dbReference type="PRINTS" id="PR00397">
    <property type="entry name" value="SIROHAEM"/>
</dbReference>
<comment type="cofactor">
    <cofactor evidence="16">
        <name>siroheme</name>
        <dbReference type="ChEBI" id="CHEBI:60052"/>
    </cofactor>
    <text evidence="16">Binds 1 siroheme per subunit.</text>
</comment>
<comment type="cofactor">
    <cofactor evidence="14">
        <name>[2Fe-2S] cluster</name>
        <dbReference type="ChEBI" id="CHEBI:190135"/>
    </cofactor>
</comment>
<keyword evidence="6 15" id="KW-0285">Flavoprotein</keyword>
<keyword evidence="7" id="KW-0001">2Fe-2S</keyword>
<dbReference type="GO" id="GO:0020037">
    <property type="term" value="F:heme binding"/>
    <property type="evidence" value="ECO:0007669"/>
    <property type="project" value="InterPro"/>
</dbReference>
<dbReference type="PRINTS" id="PR00368">
    <property type="entry name" value="FADPNR"/>
</dbReference>
<dbReference type="InterPro" id="IPR017121">
    <property type="entry name" value="Nitrite_Rdtase_lsu"/>
</dbReference>
<evidence type="ECO:0000313" key="19">
    <source>
        <dbReference type="Proteomes" id="UP000256561"/>
    </source>
</evidence>
<keyword evidence="12 16" id="KW-0411">Iron-sulfur</keyword>
<reference evidence="19" key="1">
    <citation type="submission" date="2018-08" db="EMBL/GenBank/DDBJ databases">
        <authorList>
            <person name="Zhang J."/>
            <person name="Du Z.-J."/>
        </authorList>
    </citation>
    <scope>NUCLEOTIDE SEQUENCE [LARGE SCALE GENOMIC DNA]</scope>
    <source>
        <strain evidence="19">KCTC 52655</strain>
    </source>
</reference>
<keyword evidence="19" id="KW-1185">Reference proteome</keyword>
<dbReference type="InterPro" id="IPR036136">
    <property type="entry name" value="Nit/Sulf_reduc_fer-like_dom_sf"/>
</dbReference>
<comment type="similarity">
    <text evidence="3">Belongs to the nitrite and sulfite reductase 4Fe-4S domain family.</text>
</comment>
<evidence type="ECO:0000256" key="4">
    <source>
        <dbReference type="ARBA" id="ARBA00022485"/>
    </source>
</evidence>
<dbReference type="GO" id="GO:0050660">
    <property type="term" value="F:flavin adenine dinucleotide binding"/>
    <property type="evidence" value="ECO:0007669"/>
    <property type="project" value="UniProtKB-UniRule"/>
</dbReference>
<evidence type="ECO:0000256" key="3">
    <source>
        <dbReference type="ARBA" id="ARBA00010429"/>
    </source>
</evidence>
<dbReference type="SUPFAM" id="SSF56014">
    <property type="entry name" value="Nitrite and sulphite reductase 4Fe-4S domain-like"/>
    <property type="match status" value="1"/>
</dbReference>
<proteinExistence type="inferred from homology"/>
<dbReference type="SUPFAM" id="SSF51905">
    <property type="entry name" value="FAD/NAD(P)-binding domain"/>
    <property type="match status" value="2"/>
</dbReference>
<dbReference type="InterPro" id="IPR007419">
    <property type="entry name" value="BFD-like_2Fe2S-bd_dom"/>
</dbReference>
<keyword evidence="13 15" id="KW-0534">Nitrate assimilation</keyword>
<dbReference type="NCBIfam" id="NF011565">
    <property type="entry name" value="PRK14989.1"/>
    <property type="match status" value="1"/>
</dbReference>
<dbReference type="InterPro" id="IPR016137">
    <property type="entry name" value="RGS"/>
</dbReference>
<dbReference type="InterPro" id="IPR036188">
    <property type="entry name" value="FAD/NAD-bd_sf"/>
</dbReference>
<dbReference type="Gene3D" id="3.30.413.10">
    <property type="entry name" value="Sulfite Reductase Hemoprotein, domain 1"/>
    <property type="match status" value="1"/>
</dbReference>
<dbReference type="InterPro" id="IPR041854">
    <property type="entry name" value="BFD-like_2Fe2S-bd_dom_sf"/>
</dbReference>
<dbReference type="GO" id="GO:0098809">
    <property type="term" value="F:nitrite reductase activity"/>
    <property type="evidence" value="ECO:0007669"/>
    <property type="project" value="InterPro"/>
</dbReference>
<dbReference type="SUPFAM" id="SSF55124">
    <property type="entry name" value="Nitrite/Sulfite reductase N-terminal domain-like"/>
    <property type="match status" value="1"/>
</dbReference>
<dbReference type="FunFam" id="3.50.50.60:FF:000033">
    <property type="entry name" value="Nitrite reductase [NAD(P)H], large subunit"/>
    <property type="match status" value="1"/>
</dbReference>
<dbReference type="Pfam" id="PF07992">
    <property type="entry name" value="Pyr_redox_2"/>
    <property type="match status" value="1"/>
</dbReference>
<evidence type="ECO:0000259" key="17">
    <source>
        <dbReference type="PROSITE" id="PS50132"/>
    </source>
</evidence>
<feature type="domain" description="RGS" evidence="17">
    <location>
        <begin position="791"/>
        <end position="847"/>
    </location>
</feature>
<organism evidence="18 19">
    <name type="scientific">Alteromonas aestuariivivens</name>
    <dbReference type="NCBI Taxonomy" id="1938339"/>
    <lineage>
        <taxon>Bacteria</taxon>
        <taxon>Pseudomonadati</taxon>
        <taxon>Pseudomonadota</taxon>
        <taxon>Gammaproteobacteria</taxon>
        <taxon>Alteromonadales</taxon>
        <taxon>Alteromonadaceae</taxon>
        <taxon>Alteromonas/Salinimonas group</taxon>
        <taxon>Alteromonas</taxon>
    </lineage>
</organism>
<dbReference type="PANTHER" id="PTHR43809:SF1">
    <property type="entry name" value="NITRITE REDUCTASE (NADH) LARGE SUBUNIT"/>
    <property type="match status" value="1"/>
</dbReference>
<evidence type="ECO:0000256" key="15">
    <source>
        <dbReference type="PIRNR" id="PIRNR037149"/>
    </source>
</evidence>
<dbReference type="Pfam" id="PF03460">
    <property type="entry name" value="NIR_SIR_ferr"/>
    <property type="match status" value="1"/>
</dbReference>
<protein>
    <submittedName>
        <fullName evidence="18">Nitrite reductase large subunit</fullName>
    </submittedName>
</protein>
<feature type="binding site" description="axial binding residue" evidence="16">
    <location>
        <position position="683"/>
    </location>
    <ligand>
        <name>siroheme</name>
        <dbReference type="ChEBI" id="CHEBI:60052"/>
    </ligand>
    <ligandPart>
        <name>Fe</name>
        <dbReference type="ChEBI" id="CHEBI:18248"/>
    </ligandPart>
</feature>
<evidence type="ECO:0000313" key="18">
    <source>
        <dbReference type="EMBL" id="RDV28220.1"/>
    </source>
</evidence>
<evidence type="ECO:0000256" key="13">
    <source>
        <dbReference type="ARBA" id="ARBA00023063"/>
    </source>
</evidence>
<dbReference type="InterPro" id="IPR016156">
    <property type="entry name" value="FAD/NAD-linked_Rdtase_dimer_sf"/>
</dbReference>
<evidence type="ECO:0000256" key="1">
    <source>
        <dbReference type="ARBA" id="ARBA00001974"/>
    </source>
</evidence>
<dbReference type="Pfam" id="PF18267">
    <property type="entry name" value="Rubredoxin_C"/>
    <property type="match status" value="1"/>
</dbReference>